<evidence type="ECO:0000313" key="2">
    <source>
        <dbReference type="EMBL" id="MFC5566111.1"/>
    </source>
</evidence>
<dbReference type="InterPro" id="IPR051532">
    <property type="entry name" value="Ester_Hydrolysis_Enzymes"/>
</dbReference>
<feature type="domain" description="SGNH hydrolase-type esterase" evidence="1">
    <location>
        <begin position="17"/>
        <end position="184"/>
    </location>
</feature>
<dbReference type="CDD" id="cd01822">
    <property type="entry name" value="Lysophospholipase_L1_like"/>
    <property type="match status" value="1"/>
</dbReference>
<dbReference type="RefSeq" id="WP_245218608.1">
    <property type="nucleotide sequence ID" value="NZ_JAGGJP010000004.1"/>
</dbReference>
<dbReference type="InterPro" id="IPR013830">
    <property type="entry name" value="SGNH_hydro"/>
</dbReference>
<dbReference type="PANTHER" id="PTHR30383">
    <property type="entry name" value="THIOESTERASE 1/PROTEASE 1/LYSOPHOSPHOLIPASE L1"/>
    <property type="match status" value="1"/>
</dbReference>
<dbReference type="Gene3D" id="3.40.50.1110">
    <property type="entry name" value="SGNH hydrolase"/>
    <property type="match status" value="1"/>
</dbReference>
<evidence type="ECO:0000313" key="3">
    <source>
        <dbReference type="Proteomes" id="UP001596056"/>
    </source>
</evidence>
<dbReference type="Pfam" id="PF13472">
    <property type="entry name" value="Lipase_GDSL_2"/>
    <property type="match status" value="1"/>
</dbReference>
<dbReference type="PROSITE" id="PS01098">
    <property type="entry name" value="LIPASE_GDSL_SER"/>
    <property type="match status" value="1"/>
</dbReference>
<proteinExistence type="predicted"/>
<protein>
    <submittedName>
        <fullName evidence="2">Arylesterase</fullName>
    </submittedName>
</protein>
<dbReference type="InterPro" id="IPR036514">
    <property type="entry name" value="SGNH_hydro_sf"/>
</dbReference>
<keyword evidence="3" id="KW-1185">Reference proteome</keyword>
<reference evidence="3" key="1">
    <citation type="journal article" date="2019" name="Int. J. Syst. Evol. Microbiol.">
        <title>The Global Catalogue of Microorganisms (GCM) 10K type strain sequencing project: providing services to taxonomists for standard genome sequencing and annotation.</title>
        <authorList>
            <consortium name="The Broad Institute Genomics Platform"/>
            <consortium name="The Broad Institute Genome Sequencing Center for Infectious Disease"/>
            <person name="Wu L."/>
            <person name="Ma J."/>
        </authorList>
    </citation>
    <scope>NUCLEOTIDE SEQUENCE [LARGE SCALE GENOMIC DNA]</scope>
    <source>
        <strain evidence="3">KACC 11588</strain>
    </source>
</reference>
<dbReference type="SUPFAM" id="SSF52266">
    <property type="entry name" value="SGNH hydrolase"/>
    <property type="match status" value="1"/>
</dbReference>
<dbReference type="PANTHER" id="PTHR30383:SF24">
    <property type="entry name" value="THIOESTERASE 1_PROTEASE 1_LYSOPHOSPHOLIPASE L1"/>
    <property type="match status" value="1"/>
</dbReference>
<dbReference type="EMBL" id="JBHSNA010000004">
    <property type="protein sequence ID" value="MFC5566111.1"/>
    <property type="molecule type" value="Genomic_DNA"/>
</dbReference>
<dbReference type="InterPro" id="IPR008265">
    <property type="entry name" value="Lipase_GDSL_AS"/>
</dbReference>
<name>A0ABW0SB20_9RHOB</name>
<evidence type="ECO:0000259" key="1">
    <source>
        <dbReference type="Pfam" id="PF13472"/>
    </source>
</evidence>
<gene>
    <name evidence="2" type="ORF">ACFPOC_06710</name>
</gene>
<dbReference type="Proteomes" id="UP001596056">
    <property type="component" value="Unassembled WGS sequence"/>
</dbReference>
<accession>A0ABW0SB20</accession>
<organism evidence="2 3">
    <name type="scientific">Rubellimicrobium aerolatum</name>
    <dbReference type="NCBI Taxonomy" id="490979"/>
    <lineage>
        <taxon>Bacteria</taxon>
        <taxon>Pseudomonadati</taxon>
        <taxon>Pseudomonadota</taxon>
        <taxon>Alphaproteobacteria</taxon>
        <taxon>Rhodobacterales</taxon>
        <taxon>Roseobacteraceae</taxon>
        <taxon>Rubellimicrobium</taxon>
    </lineage>
</organism>
<comment type="caution">
    <text evidence="2">The sequence shown here is derived from an EMBL/GenBank/DDBJ whole genome shotgun (WGS) entry which is preliminary data.</text>
</comment>
<sequence>MLLVSPAAAQEPVTVVVLGDSLAAGYGLPPAEGFVPRLQEWLDGRGEAVIVQNAGVSGDTTAGGLSRVGWALGEDADALIVELGGNDFLRGIDPAESRRNLRAILEEARGRDLPVLLVGIDASAQYGPDYESAFDAIFPELGAEFGALVEPDFFAGLRDGGVDLATARAEFLQPDGIHPNAVGVERIVERLGPRVLELLERVD</sequence>